<dbReference type="RefSeq" id="WP_161819625.1">
    <property type="nucleotide sequence ID" value="NZ_JAACJS010000015.1"/>
</dbReference>
<feature type="domain" description="Thioredoxin-like fold" evidence="2">
    <location>
        <begin position="46"/>
        <end position="149"/>
    </location>
</feature>
<dbReference type="Gene3D" id="3.40.30.10">
    <property type="entry name" value="Glutaredoxin"/>
    <property type="match status" value="1"/>
</dbReference>
<gene>
    <name evidence="3" type="ORF">GWC95_15535</name>
</gene>
<dbReference type="InterPro" id="IPR017937">
    <property type="entry name" value="Thioredoxin_CS"/>
</dbReference>
<keyword evidence="4" id="KW-1185">Reference proteome</keyword>
<protein>
    <submittedName>
        <fullName evidence="3">Thioredoxin family protein</fullName>
    </submittedName>
</protein>
<evidence type="ECO:0000256" key="1">
    <source>
        <dbReference type="ARBA" id="ARBA00023284"/>
    </source>
</evidence>
<evidence type="ECO:0000313" key="3">
    <source>
        <dbReference type="EMBL" id="NCI51340.1"/>
    </source>
</evidence>
<evidence type="ECO:0000259" key="2">
    <source>
        <dbReference type="Pfam" id="PF13098"/>
    </source>
</evidence>
<dbReference type="Pfam" id="PF13098">
    <property type="entry name" value="Thioredoxin_2"/>
    <property type="match status" value="1"/>
</dbReference>
<comment type="caution">
    <text evidence="3">The sequence shown here is derived from an EMBL/GenBank/DDBJ whole genome shotgun (WGS) entry which is preliminary data.</text>
</comment>
<accession>A0ABW9ZW39</accession>
<sequence>MRKIIIVLSILTISQFGDLQGQIIRKSNGGIIFRQFADWSEVRTAAKKENKLIFVDCFTTWCAPCRAMEHDVFSTDTVGSFFNSHFISIRLQFDQTKGDNAHVKSWYGEVKKMDKKFSVDVYPSFLVFDSTGQIVHRGTSYQNVNSFLAFGKTALDPKTRYYSLLNQYDLKLLHPEQFPAIIKMSTKFGNVQYASRLSKDFLSYLVTRPEEEWYSKEAIAVISDNIRGKQSRFYKMFTSNPGKVNKVTGGSASSQRVLDTVIGRSFLNHAVSIYMSQGKEPAWDSLSKVLTREHDVVTARRNILLAKLSYYEVLGDREGYLSCFVELVAMNAFDLPASDSWLNYVAYSNIYGDNGNAGTDDSSKLSAAINWMDGVVSRARDNHVRGWYFTVLDTYFMLLYKGKQVDRALEVASNGLKEAIGDNNIKVIGNLEERIQQIKSGRRTWLVEADLKKNN</sequence>
<dbReference type="InterPro" id="IPR012336">
    <property type="entry name" value="Thioredoxin-like_fold"/>
</dbReference>
<reference evidence="3 4" key="1">
    <citation type="submission" date="2020-01" db="EMBL/GenBank/DDBJ databases">
        <title>Genome analysis.</title>
        <authorList>
            <person name="Wu S."/>
            <person name="Wang G."/>
        </authorList>
    </citation>
    <scope>NUCLEOTIDE SEQUENCE [LARGE SCALE GENOMIC DNA]</scope>
    <source>
        <strain evidence="3 4">SYL130</strain>
    </source>
</reference>
<evidence type="ECO:0000313" key="4">
    <source>
        <dbReference type="Proteomes" id="UP000753802"/>
    </source>
</evidence>
<name>A0ABW9ZW39_9BACT</name>
<keyword evidence="1" id="KW-0676">Redox-active center</keyword>
<dbReference type="InterPro" id="IPR036249">
    <property type="entry name" value="Thioredoxin-like_sf"/>
</dbReference>
<dbReference type="EMBL" id="JAACJS010000015">
    <property type="protein sequence ID" value="NCI51340.1"/>
    <property type="molecule type" value="Genomic_DNA"/>
</dbReference>
<dbReference type="PROSITE" id="PS00194">
    <property type="entry name" value="THIOREDOXIN_1"/>
    <property type="match status" value="1"/>
</dbReference>
<proteinExistence type="predicted"/>
<dbReference type="Proteomes" id="UP000753802">
    <property type="component" value="Unassembled WGS sequence"/>
</dbReference>
<dbReference type="SUPFAM" id="SSF52833">
    <property type="entry name" value="Thioredoxin-like"/>
    <property type="match status" value="1"/>
</dbReference>
<organism evidence="3 4">
    <name type="scientific">Sediminibacterium roseum</name>
    <dbReference type="NCBI Taxonomy" id="1978412"/>
    <lineage>
        <taxon>Bacteria</taxon>
        <taxon>Pseudomonadati</taxon>
        <taxon>Bacteroidota</taxon>
        <taxon>Chitinophagia</taxon>
        <taxon>Chitinophagales</taxon>
        <taxon>Chitinophagaceae</taxon>
        <taxon>Sediminibacterium</taxon>
    </lineage>
</organism>